<dbReference type="AlphaFoldDB" id="A0A0F9HZN6"/>
<name>A0A0F9HZN6_9ZZZZ</name>
<evidence type="ECO:0000313" key="1">
    <source>
        <dbReference type="EMBL" id="KKL80602.1"/>
    </source>
</evidence>
<protein>
    <recommendedName>
        <fullName evidence="2">MCM domain-containing protein</fullName>
    </recommendedName>
</protein>
<gene>
    <name evidence="1" type="ORF">LCGC14_2003140</name>
</gene>
<dbReference type="EMBL" id="LAZR01022801">
    <property type="protein sequence ID" value="KKL80602.1"/>
    <property type="molecule type" value="Genomic_DNA"/>
</dbReference>
<proteinExistence type="predicted"/>
<sequence length="395" mass="43935">MARKLTDGILQGFLDYTEETEIPDIFSFWVGVSSVSAALGRDCFLDMGHFSIYPNMYIVLVAGSAVCRKSSAISVASKLIAKIEPKVHMLSQKMTPEAMIGSLSGLDVKDENMLINEASGIFVVDELSTLIDKNAFQSGMIPLLTKLYDCEDFDYATKSRGVELIKNPCLSILGGSTLCWIKGSVPTVAIGGGFTSRVVFVYKESNSKLKPFPIMTKENKDRWDDISRDLSVISRNMRGGFAMKEDAKERLSSEYMAFMGHSELLTNPHLSGYAGRRQTTLLKLCMIISASRSDSRLIDLEDVRVGTRMMREAEINMPKILQAISSEFVGDICEEVLNVILHRKVVPRSELVKLTKHRLTVRQLDVIVETLVEEGVVRIDRDGSKLSYIFCGGQE</sequence>
<organism evidence="1">
    <name type="scientific">marine sediment metagenome</name>
    <dbReference type="NCBI Taxonomy" id="412755"/>
    <lineage>
        <taxon>unclassified sequences</taxon>
        <taxon>metagenomes</taxon>
        <taxon>ecological metagenomes</taxon>
    </lineage>
</organism>
<evidence type="ECO:0008006" key="2">
    <source>
        <dbReference type="Google" id="ProtNLM"/>
    </source>
</evidence>
<comment type="caution">
    <text evidence="1">The sequence shown here is derived from an EMBL/GenBank/DDBJ whole genome shotgun (WGS) entry which is preliminary data.</text>
</comment>
<accession>A0A0F9HZN6</accession>
<reference evidence="1" key="1">
    <citation type="journal article" date="2015" name="Nature">
        <title>Complex archaea that bridge the gap between prokaryotes and eukaryotes.</title>
        <authorList>
            <person name="Spang A."/>
            <person name="Saw J.H."/>
            <person name="Jorgensen S.L."/>
            <person name="Zaremba-Niedzwiedzka K."/>
            <person name="Martijn J."/>
            <person name="Lind A.E."/>
            <person name="van Eijk R."/>
            <person name="Schleper C."/>
            <person name="Guy L."/>
            <person name="Ettema T.J."/>
        </authorList>
    </citation>
    <scope>NUCLEOTIDE SEQUENCE</scope>
</reference>